<dbReference type="InterPro" id="IPR052254">
    <property type="entry name" value="CUL4-DDB1_E3_ligase_receptor"/>
</dbReference>
<reference evidence="4" key="2">
    <citation type="journal article" date="2010" name="Genome Res.">
        <title>Population genomic sequencing of Coccidioides fungi reveals recent hybridization and transposon control.</title>
        <authorList>
            <person name="Neafsey D.E."/>
            <person name="Barker B.M."/>
            <person name="Sharpton T.J."/>
            <person name="Stajich J.E."/>
            <person name="Park D.J."/>
            <person name="Whiston E."/>
            <person name="Hung C.-Y."/>
            <person name="McMahan C."/>
            <person name="White J."/>
            <person name="Sykes S."/>
            <person name="Heiman D."/>
            <person name="Young S."/>
            <person name="Zeng Q."/>
            <person name="Abouelleil A."/>
            <person name="Aftuck L."/>
            <person name="Bessette D."/>
            <person name="Brown A."/>
            <person name="FitzGerald M."/>
            <person name="Lui A."/>
            <person name="Macdonald J.P."/>
            <person name="Priest M."/>
            <person name="Orbach M.J."/>
            <person name="Galgiani J.N."/>
            <person name="Kirkland T.N."/>
            <person name="Cole G.T."/>
            <person name="Birren B.W."/>
            <person name="Henn M.R."/>
            <person name="Taylor J.W."/>
            <person name="Rounsley S.D."/>
        </authorList>
    </citation>
    <scope>GENOME REANNOTATION</scope>
    <source>
        <strain evidence="4">RS</strain>
    </source>
</reference>
<dbReference type="PANTHER" id="PTHR44472">
    <property type="entry name" value="DDB1- AND CUL4-ASSOCIATED FACTOR 4-RELATED"/>
    <property type="match status" value="1"/>
</dbReference>
<dbReference type="Gene3D" id="2.130.10.10">
    <property type="entry name" value="YVTN repeat-like/Quinoprotein amine dehydrogenase"/>
    <property type="match status" value="1"/>
</dbReference>
<keyword evidence="4" id="KW-1185">Reference proteome</keyword>
<dbReference type="OrthoDB" id="128867at2759"/>
<dbReference type="InterPro" id="IPR001680">
    <property type="entry name" value="WD40_rpt"/>
</dbReference>
<dbReference type="KEGG" id="cim:CIMG_11718"/>
<dbReference type="PANTHER" id="PTHR44472:SF1">
    <property type="entry name" value="DDB1 AND CUL4 ASSOCIATED FACTOR 4"/>
    <property type="match status" value="1"/>
</dbReference>
<reference evidence="4" key="1">
    <citation type="journal article" date="2009" name="Genome Res.">
        <title>Comparative genomic analyses of the human fungal pathogens Coccidioides and their relatives.</title>
        <authorList>
            <person name="Sharpton T.J."/>
            <person name="Stajich J.E."/>
            <person name="Rounsley S.D."/>
            <person name="Gardner M.J."/>
            <person name="Wortman J.R."/>
            <person name="Jordar V.S."/>
            <person name="Maiti R."/>
            <person name="Kodira C.D."/>
            <person name="Neafsey D.E."/>
            <person name="Zeng Q."/>
            <person name="Hung C.-Y."/>
            <person name="McMahan C."/>
            <person name="Muszewska A."/>
            <person name="Grynberg M."/>
            <person name="Mandel M.A."/>
            <person name="Kellner E.M."/>
            <person name="Barker B.M."/>
            <person name="Galgiani J.N."/>
            <person name="Orbach M.J."/>
            <person name="Kirkland T.N."/>
            <person name="Cole G.T."/>
            <person name="Henn M.R."/>
            <person name="Birren B.W."/>
            <person name="Taylor J.W."/>
        </authorList>
    </citation>
    <scope>NUCLEOTIDE SEQUENCE [LARGE SCALE GENOMIC DNA]</scope>
    <source>
        <strain evidence="4">RS</strain>
    </source>
</reference>
<evidence type="ECO:0008006" key="5">
    <source>
        <dbReference type="Google" id="ProtNLM"/>
    </source>
</evidence>
<evidence type="ECO:0000256" key="2">
    <source>
        <dbReference type="ARBA" id="ARBA00022737"/>
    </source>
</evidence>
<keyword evidence="2" id="KW-0677">Repeat</keyword>
<dbReference type="RefSeq" id="XP_012214078.1">
    <property type="nucleotide sequence ID" value="XM_012358655.1"/>
</dbReference>
<dbReference type="VEuPathDB" id="FungiDB:CIMG_11718"/>
<dbReference type="EMBL" id="GG704912">
    <property type="protein sequence ID" value="KJF60539.1"/>
    <property type="molecule type" value="Genomic_DNA"/>
</dbReference>
<accession>A0A0D8JTR6</accession>
<dbReference type="SMART" id="SM00320">
    <property type="entry name" value="WD40"/>
    <property type="match status" value="3"/>
</dbReference>
<proteinExistence type="predicted"/>
<organism evidence="3 4">
    <name type="scientific">Coccidioides immitis (strain RS)</name>
    <name type="common">Valley fever fungus</name>
    <dbReference type="NCBI Taxonomy" id="246410"/>
    <lineage>
        <taxon>Eukaryota</taxon>
        <taxon>Fungi</taxon>
        <taxon>Dikarya</taxon>
        <taxon>Ascomycota</taxon>
        <taxon>Pezizomycotina</taxon>
        <taxon>Eurotiomycetes</taxon>
        <taxon>Eurotiomycetidae</taxon>
        <taxon>Onygenales</taxon>
        <taxon>Onygenaceae</taxon>
        <taxon>Coccidioides</taxon>
    </lineage>
</organism>
<name>A0A0D8JTR6_COCIM</name>
<dbReference type="STRING" id="246410.A0A0D8JTR6"/>
<dbReference type="InterPro" id="IPR036322">
    <property type="entry name" value="WD40_repeat_dom_sf"/>
</dbReference>
<evidence type="ECO:0000313" key="3">
    <source>
        <dbReference type="EMBL" id="KJF60539.1"/>
    </source>
</evidence>
<dbReference type="OMA" id="QANHTAP"/>
<sequence length="504" mass="56634">MCQMTGENRKMEVRKIPGFYYDPDKKRYFKLQENYQVPQGSRYSRGEVSKREESVAKRKKVESFEERLASERITPSRILHHPLFGNLGLQREIGQHGPRANASIRDRSEACVGLLGRNTLVDVRSWNAGLTVKNVERDPRTARLFTTLNVAGPSGFCAFPPRSPEYPWRYDPTDHCHDFMGRRDDYIESISISHAGHMMALSHNLMGLSVNLTIGKLLTTNDPDFRRGETFDGPLVCVSRPGWSNCNIAPSPDTATTTFTVGCGMDLITVSNNESQWILATAKKFTSPIRSVDWLSRNVIIAGATSSKVWLYDVRSQGSVARLQHAHGVQSLRKLDDWRIVVAGANLTLSMYDLRFASHRTDDRPRPNNPSHKATTPYLNFHDVQCNIFNNIDVCPELGLLACSSEQRTVQLYSLATGKRLTPDRDSRSTRAIRHSLLGYNCPENLASYQYPGPISLVKFDNLPDRLDLLKDYEDDERDFSKGGGAGIPSLLVASGSAVDEWHL</sequence>
<keyword evidence="1" id="KW-0853">WD repeat</keyword>
<dbReference type="GO" id="GO:0080008">
    <property type="term" value="C:Cul4-RING E3 ubiquitin ligase complex"/>
    <property type="evidence" value="ECO:0007669"/>
    <property type="project" value="TreeGrafter"/>
</dbReference>
<dbReference type="AlphaFoldDB" id="A0A0D8JTR6"/>
<evidence type="ECO:0000313" key="4">
    <source>
        <dbReference type="Proteomes" id="UP000001261"/>
    </source>
</evidence>
<dbReference type="SUPFAM" id="SSF50978">
    <property type="entry name" value="WD40 repeat-like"/>
    <property type="match status" value="1"/>
</dbReference>
<gene>
    <name evidence="3" type="ORF">CIMG_11718</name>
</gene>
<evidence type="ECO:0000256" key="1">
    <source>
        <dbReference type="ARBA" id="ARBA00022574"/>
    </source>
</evidence>
<dbReference type="Proteomes" id="UP000001261">
    <property type="component" value="Unassembled WGS sequence"/>
</dbReference>
<dbReference type="InterPro" id="IPR015943">
    <property type="entry name" value="WD40/YVTN_repeat-like_dom_sf"/>
</dbReference>
<protein>
    <recommendedName>
        <fullName evidence="5">WD repeat protein</fullName>
    </recommendedName>
</protein>
<dbReference type="InParanoid" id="A0A0D8JTR6"/>
<dbReference type="GeneID" id="24163837"/>